<dbReference type="AlphaFoldDB" id="A0A6C0E4H0"/>
<reference evidence="1" key="1">
    <citation type="journal article" date="2020" name="Nature">
        <title>Giant virus diversity and host interactions through global metagenomics.</title>
        <authorList>
            <person name="Schulz F."/>
            <person name="Roux S."/>
            <person name="Paez-Espino D."/>
            <person name="Jungbluth S."/>
            <person name="Walsh D.A."/>
            <person name="Denef V.J."/>
            <person name="McMahon K.D."/>
            <person name="Konstantinidis K.T."/>
            <person name="Eloe-Fadrosh E.A."/>
            <person name="Kyrpides N.C."/>
            <person name="Woyke T."/>
        </authorList>
    </citation>
    <scope>NUCLEOTIDE SEQUENCE</scope>
    <source>
        <strain evidence="1">GVMAG-M-3300023179-132</strain>
    </source>
</reference>
<protein>
    <submittedName>
        <fullName evidence="1">Uncharacterized protein</fullName>
    </submittedName>
</protein>
<sequence length="295" mass="34713">MKHLYDNYFINFNYMSVDEYYEIKNKYDFEIKTSKARKKIIKNDTLSIKEKRSLLSQLKHKCISCERPVGTIFKTIFDSDKEFRILTARCGDKLAPCKLNIQVNPGSYNSIPSIIDFYEAENEKIKQDVITIKNQTLFGFMTNETAIDEYNKIKEDINNNAYLLDKFISLHNDIVNNKEKDTMIRNKMKTLYSTINVYKEHVDKYDETQDTQDVLEAVRIYDKQISPLLKEISSLKYENVSIHAETKNGDGDEDENDTGKVMYHLVQQKYSTESMEFNDHEPEVISWSMSEKNHF</sequence>
<accession>A0A6C0E4H0</accession>
<dbReference type="EMBL" id="MN739735">
    <property type="protein sequence ID" value="QHT23954.1"/>
    <property type="molecule type" value="Genomic_DNA"/>
</dbReference>
<organism evidence="1">
    <name type="scientific">viral metagenome</name>
    <dbReference type="NCBI Taxonomy" id="1070528"/>
    <lineage>
        <taxon>unclassified sequences</taxon>
        <taxon>metagenomes</taxon>
        <taxon>organismal metagenomes</taxon>
    </lineage>
</organism>
<name>A0A6C0E4H0_9ZZZZ</name>
<evidence type="ECO:0000313" key="1">
    <source>
        <dbReference type="EMBL" id="QHT23954.1"/>
    </source>
</evidence>
<proteinExistence type="predicted"/>